<dbReference type="AlphaFoldDB" id="A0AAW1MMG7"/>
<dbReference type="Proteomes" id="UP001458880">
    <property type="component" value="Unassembled WGS sequence"/>
</dbReference>
<reference evidence="2 3" key="1">
    <citation type="journal article" date="2024" name="BMC Genomics">
        <title>De novo assembly and annotation of Popillia japonica's genome with initial clues to its potential as an invasive pest.</title>
        <authorList>
            <person name="Cucini C."/>
            <person name="Boschi S."/>
            <person name="Funari R."/>
            <person name="Cardaioli E."/>
            <person name="Iannotti N."/>
            <person name="Marturano G."/>
            <person name="Paoli F."/>
            <person name="Bruttini M."/>
            <person name="Carapelli A."/>
            <person name="Frati F."/>
            <person name="Nardi F."/>
        </authorList>
    </citation>
    <scope>NUCLEOTIDE SEQUENCE [LARGE SCALE GENOMIC DNA]</scope>
    <source>
        <strain evidence="2">DMR45628</strain>
    </source>
</reference>
<name>A0AAW1MMG7_POPJA</name>
<sequence>MVVNVLLVPHYQPLSQSGGGRMSNAAAPRMPTSGGPESYGSQSGGGRMSNAAAPRMPTSGGPESYGNYVNYGRQASERDREIGP</sequence>
<feature type="compositionally biased region" description="Basic and acidic residues" evidence="1">
    <location>
        <begin position="75"/>
        <end position="84"/>
    </location>
</feature>
<protein>
    <submittedName>
        <fullName evidence="2">Uncharacterized protein</fullName>
    </submittedName>
</protein>
<accession>A0AAW1MMG7</accession>
<dbReference type="EMBL" id="JASPKY010000037">
    <property type="protein sequence ID" value="KAK9746796.1"/>
    <property type="molecule type" value="Genomic_DNA"/>
</dbReference>
<evidence type="ECO:0000313" key="2">
    <source>
        <dbReference type="EMBL" id="KAK9746796.1"/>
    </source>
</evidence>
<gene>
    <name evidence="2" type="ORF">QE152_g5839</name>
</gene>
<comment type="caution">
    <text evidence="2">The sequence shown here is derived from an EMBL/GenBank/DDBJ whole genome shotgun (WGS) entry which is preliminary data.</text>
</comment>
<evidence type="ECO:0000256" key="1">
    <source>
        <dbReference type="SAM" id="MobiDB-lite"/>
    </source>
</evidence>
<feature type="region of interest" description="Disordered" evidence="1">
    <location>
        <begin position="10"/>
        <end position="84"/>
    </location>
</feature>
<organism evidence="2 3">
    <name type="scientific">Popillia japonica</name>
    <name type="common">Japanese beetle</name>
    <dbReference type="NCBI Taxonomy" id="7064"/>
    <lineage>
        <taxon>Eukaryota</taxon>
        <taxon>Metazoa</taxon>
        <taxon>Ecdysozoa</taxon>
        <taxon>Arthropoda</taxon>
        <taxon>Hexapoda</taxon>
        <taxon>Insecta</taxon>
        <taxon>Pterygota</taxon>
        <taxon>Neoptera</taxon>
        <taxon>Endopterygota</taxon>
        <taxon>Coleoptera</taxon>
        <taxon>Polyphaga</taxon>
        <taxon>Scarabaeiformia</taxon>
        <taxon>Scarabaeidae</taxon>
        <taxon>Rutelinae</taxon>
        <taxon>Popillia</taxon>
    </lineage>
</organism>
<evidence type="ECO:0000313" key="3">
    <source>
        <dbReference type="Proteomes" id="UP001458880"/>
    </source>
</evidence>
<proteinExistence type="predicted"/>
<keyword evidence="3" id="KW-1185">Reference proteome</keyword>